<dbReference type="AlphaFoldDB" id="A0A2M6WJD9"/>
<comment type="caution">
    <text evidence="9">The sequence shown here is derived from an EMBL/GenBank/DDBJ whole genome shotgun (WGS) entry which is preliminary data.</text>
</comment>
<comment type="similarity">
    <text evidence="5">Belongs to the RNase Y family.</text>
</comment>
<dbReference type="PROSITE" id="PS51831">
    <property type="entry name" value="HD"/>
    <property type="match status" value="1"/>
</dbReference>
<evidence type="ECO:0000256" key="4">
    <source>
        <dbReference type="ARBA" id="ARBA00022884"/>
    </source>
</evidence>
<sequence length="508" mass="57642">MNGATPLLVGSLVLLGIVLGYGIRWIIIARKASSVEQQLALKINQAKQRAKDIELEAKERAGKLVDDHKREEHERKVKLDRFEDRLIKKEEFLIQDVRKLESREAELKNNFSRLTEEKDSLHTLQEKARQQLEVSAGLSADQAREQLLERIREEHQQDLARTVQQLERDRKEEIEKKSADIMLSAMQRYARSSVADATTSVFLLPNEDLKGKIIGREGRNIRTLERLTGVEVIVDETPESVILSSFDPLRREIARLALEKLIKDGRIQPAKIEEKVEEAREELTKRMEKIGEDAAMEIGIIDLPKEILQLLGRLHFRTSYGQNVLTHSIEMAHLASMIAADIGASVEVAKKGALLHDIGKAISHEVEGTHVELGRKILKKYNIDDRVIAAMEAHHEEYPFSTPESFIVAAVDVLSASRPGARRDSVENYLRRLEDLEKIAGEFPGVRQVYALSAGREVRVFVTPEKIDDFGALQLAKDISVKIKTEMKFPGEIKVNVIREMRAVEYAR</sequence>
<keyword evidence="7" id="KW-0175">Coiled coil</keyword>
<dbReference type="GO" id="GO:0003723">
    <property type="term" value="F:RNA binding"/>
    <property type="evidence" value="ECO:0007669"/>
    <property type="project" value="UniProtKB-UniRule"/>
</dbReference>
<dbReference type="HAMAP" id="MF_00335">
    <property type="entry name" value="RNase_Y"/>
    <property type="match status" value="1"/>
</dbReference>
<dbReference type="PROSITE" id="PS50084">
    <property type="entry name" value="KH_TYPE_1"/>
    <property type="match status" value="1"/>
</dbReference>
<dbReference type="Pfam" id="PF01966">
    <property type="entry name" value="HD"/>
    <property type="match status" value="1"/>
</dbReference>
<dbReference type="SMART" id="SM00471">
    <property type="entry name" value="HDc"/>
    <property type="match status" value="1"/>
</dbReference>
<feature type="coiled-coil region" evidence="7">
    <location>
        <begin position="90"/>
        <end position="117"/>
    </location>
</feature>
<dbReference type="GO" id="GO:0005886">
    <property type="term" value="C:plasma membrane"/>
    <property type="evidence" value="ECO:0007669"/>
    <property type="project" value="UniProtKB-UniRule"/>
</dbReference>
<dbReference type="PANTHER" id="PTHR12826">
    <property type="entry name" value="RIBONUCLEASE Y"/>
    <property type="match status" value="1"/>
</dbReference>
<evidence type="ECO:0000259" key="8">
    <source>
        <dbReference type="PROSITE" id="PS51831"/>
    </source>
</evidence>
<dbReference type="Pfam" id="PF00013">
    <property type="entry name" value="KH_1"/>
    <property type="match status" value="1"/>
</dbReference>
<dbReference type="InterPro" id="IPR004088">
    <property type="entry name" value="KH_dom_type_1"/>
</dbReference>
<dbReference type="Gene3D" id="1.10.3210.10">
    <property type="entry name" value="Hypothetical protein af1432"/>
    <property type="match status" value="1"/>
</dbReference>
<dbReference type="InterPro" id="IPR004087">
    <property type="entry name" value="KH_dom"/>
</dbReference>
<keyword evidence="2 5" id="KW-0255">Endonuclease</keyword>
<evidence type="ECO:0000256" key="2">
    <source>
        <dbReference type="ARBA" id="ARBA00022759"/>
    </source>
</evidence>
<dbReference type="SMART" id="SM00322">
    <property type="entry name" value="KH"/>
    <property type="match status" value="1"/>
</dbReference>
<reference evidence="10" key="1">
    <citation type="submission" date="2017-09" db="EMBL/GenBank/DDBJ databases">
        <title>Depth-based differentiation of microbial function through sediment-hosted aquifers and enrichment of novel symbionts in the deep terrestrial subsurface.</title>
        <authorList>
            <person name="Probst A.J."/>
            <person name="Ladd B."/>
            <person name="Jarett J.K."/>
            <person name="Geller-Mcgrath D.E."/>
            <person name="Sieber C.M.K."/>
            <person name="Emerson J.B."/>
            <person name="Anantharaman K."/>
            <person name="Thomas B.C."/>
            <person name="Malmstrom R."/>
            <person name="Stieglmeier M."/>
            <person name="Klingl A."/>
            <person name="Woyke T."/>
            <person name="Ryan C.M."/>
            <person name="Banfield J.F."/>
        </authorList>
    </citation>
    <scope>NUCLEOTIDE SEQUENCE [LARGE SCALE GENOMIC DNA]</scope>
</reference>
<dbReference type="Gene3D" id="3.30.1370.10">
    <property type="entry name" value="K Homology domain, type 1"/>
    <property type="match status" value="1"/>
</dbReference>
<dbReference type="NCBIfam" id="TIGR03319">
    <property type="entry name" value="RNase_Y"/>
    <property type="match status" value="1"/>
</dbReference>
<evidence type="ECO:0000313" key="10">
    <source>
        <dbReference type="Proteomes" id="UP000228635"/>
    </source>
</evidence>
<dbReference type="InterPro" id="IPR003607">
    <property type="entry name" value="HD/PDEase_dom"/>
</dbReference>
<dbReference type="InterPro" id="IPR022711">
    <property type="entry name" value="RNase_Y_N"/>
</dbReference>
<gene>
    <name evidence="5 9" type="primary">rny</name>
    <name evidence="9" type="ORF">COU08_00185</name>
</gene>
<dbReference type="InterPro" id="IPR017705">
    <property type="entry name" value="Ribonuclease_Y"/>
</dbReference>
<organism evidence="9 10">
    <name type="scientific">Candidatus Harrisonbacteria bacterium CG10_big_fil_rev_8_21_14_0_10_42_17</name>
    <dbReference type="NCBI Taxonomy" id="1974584"/>
    <lineage>
        <taxon>Bacteria</taxon>
        <taxon>Candidatus Harrisoniibacteriota</taxon>
    </lineage>
</organism>
<keyword evidence="3 5" id="KW-0378">Hydrolase</keyword>
<dbReference type="EMBL" id="PFBA01000003">
    <property type="protein sequence ID" value="PIT92854.1"/>
    <property type="molecule type" value="Genomic_DNA"/>
</dbReference>
<dbReference type="CDD" id="cd00077">
    <property type="entry name" value="HDc"/>
    <property type="match status" value="1"/>
</dbReference>
<proteinExistence type="inferred from homology"/>
<name>A0A2M6WJD9_9BACT</name>
<dbReference type="InterPro" id="IPR006675">
    <property type="entry name" value="HDIG_dom"/>
</dbReference>
<protein>
    <recommendedName>
        <fullName evidence="5 6">Ribonuclease Y</fullName>
        <shortName evidence="5">RNase Y</shortName>
        <ecNumber evidence="5 6">3.1.-.-</ecNumber>
    </recommendedName>
</protein>
<evidence type="ECO:0000256" key="7">
    <source>
        <dbReference type="SAM" id="Coils"/>
    </source>
</evidence>
<accession>A0A2M6WJD9</accession>
<dbReference type="SUPFAM" id="SSF109604">
    <property type="entry name" value="HD-domain/PDEase-like"/>
    <property type="match status" value="1"/>
</dbReference>
<comment type="function">
    <text evidence="5">Endoribonuclease that initiates mRNA decay.</text>
</comment>
<dbReference type="GO" id="GO:0004521">
    <property type="term" value="F:RNA endonuclease activity"/>
    <property type="evidence" value="ECO:0007669"/>
    <property type="project" value="UniProtKB-UniRule"/>
</dbReference>
<dbReference type="CDD" id="cd22431">
    <property type="entry name" value="KH-I_RNaseY"/>
    <property type="match status" value="1"/>
</dbReference>
<keyword evidence="1 5" id="KW-0540">Nuclease</keyword>
<dbReference type="NCBIfam" id="TIGR00277">
    <property type="entry name" value="HDIG"/>
    <property type="match status" value="1"/>
</dbReference>
<dbReference type="GO" id="GO:0016787">
    <property type="term" value="F:hydrolase activity"/>
    <property type="evidence" value="ECO:0007669"/>
    <property type="project" value="UniProtKB-KW"/>
</dbReference>
<dbReference type="Proteomes" id="UP000228635">
    <property type="component" value="Unassembled WGS sequence"/>
</dbReference>
<evidence type="ECO:0000256" key="3">
    <source>
        <dbReference type="ARBA" id="ARBA00022801"/>
    </source>
</evidence>
<evidence type="ECO:0000256" key="1">
    <source>
        <dbReference type="ARBA" id="ARBA00022722"/>
    </source>
</evidence>
<dbReference type="InterPro" id="IPR006674">
    <property type="entry name" value="HD_domain"/>
</dbReference>
<dbReference type="InterPro" id="IPR036612">
    <property type="entry name" value="KH_dom_type_1_sf"/>
</dbReference>
<feature type="domain" description="HD" evidence="8">
    <location>
        <begin position="324"/>
        <end position="417"/>
    </location>
</feature>
<dbReference type="Pfam" id="PF12072">
    <property type="entry name" value="RNase_Y_N"/>
    <property type="match status" value="1"/>
</dbReference>
<evidence type="ECO:0000256" key="6">
    <source>
        <dbReference type="NCBIfam" id="TIGR03319"/>
    </source>
</evidence>
<evidence type="ECO:0000256" key="5">
    <source>
        <dbReference type="HAMAP-Rule" id="MF_00335"/>
    </source>
</evidence>
<dbReference type="GO" id="GO:0006402">
    <property type="term" value="P:mRNA catabolic process"/>
    <property type="evidence" value="ECO:0007669"/>
    <property type="project" value="UniProtKB-UniRule"/>
</dbReference>
<evidence type="ECO:0000313" key="9">
    <source>
        <dbReference type="EMBL" id="PIT92854.1"/>
    </source>
</evidence>
<dbReference type="SUPFAM" id="SSF54791">
    <property type="entry name" value="Eukaryotic type KH-domain (KH-domain type I)"/>
    <property type="match status" value="1"/>
</dbReference>
<dbReference type="EC" id="3.1.-.-" evidence="5 6"/>
<dbReference type="PANTHER" id="PTHR12826:SF15">
    <property type="entry name" value="RIBONUCLEASE Y"/>
    <property type="match status" value="1"/>
</dbReference>
<keyword evidence="4 5" id="KW-0694">RNA-binding</keyword>